<dbReference type="GO" id="GO:0030272">
    <property type="term" value="F:5-formyltetrahydrofolate cyclo-ligase activity"/>
    <property type="evidence" value="ECO:0007669"/>
    <property type="project" value="UniProtKB-EC"/>
</dbReference>
<dbReference type="SUPFAM" id="SSF100950">
    <property type="entry name" value="NagB/RpiA/CoA transferase-like"/>
    <property type="match status" value="1"/>
</dbReference>
<gene>
    <name evidence="5" type="ORF">PSM7751_03890</name>
</gene>
<comment type="cofactor">
    <cofactor evidence="4">
        <name>Mg(2+)</name>
        <dbReference type="ChEBI" id="CHEBI:18420"/>
    </cofactor>
</comment>
<dbReference type="InterPro" id="IPR002698">
    <property type="entry name" value="FTHF_cligase"/>
</dbReference>
<dbReference type="GO" id="GO:0009396">
    <property type="term" value="P:folic acid-containing compound biosynthetic process"/>
    <property type="evidence" value="ECO:0007669"/>
    <property type="project" value="TreeGrafter"/>
</dbReference>
<dbReference type="RefSeq" id="WP_085889899.1">
    <property type="nucleotide sequence ID" value="NZ_FWFN01000009.1"/>
</dbReference>
<proteinExistence type="inferred from homology"/>
<dbReference type="AlphaFoldDB" id="A0A1X7A917"/>
<evidence type="ECO:0000256" key="2">
    <source>
        <dbReference type="ARBA" id="ARBA00022741"/>
    </source>
</evidence>
<dbReference type="Gene3D" id="3.40.50.10420">
    <property type="entry name" value="NagB/RpiA/CoA transferase-like"/>
    <property type="match status" value="1"/>
</dbReference>
<dbReference type="Pfam" id="PF01812">
    <property type="entry name" value="5-FTHF_cyc-lig"/>
    <property type="match status" value="1"/>
</dbReference>
<dbReference type="OrthoDB" id="9801938at2"/>
<dbReference type="InterPro" id="IPR037171">
    <property type="entry name" value="NagB/RpiA_transferase-like"/>
</dbReference>
<dbReference type="Proteomes" id="UP000193963">
    <property type="component" value="Unassembled WGS sequence"/>
</dbReference>
<name>A0A1X7A917_9RHOB</name>
<keyword evidence="2 4" id="KW-0547">Nucleotide-binding</keyword>
<sequence>MTDKEADGGSDPCFAHLLVDGHPVDPEAARDVARFRRAERARLIAARALSAEERRRATANLITELANLIAPAAGMTVAVYWPIRGEPDLRSWMHTAYAAGARILLPVIIDENAPLEFRTWSPDCRMTRGFWNIPVPTDGEVARPDTVIAPLVGVDEALYRLGNGGGYYDRTLAHLEPRARAIGVGFAGCLLPTIYPLPWDVPMDEVVLSDGTRISA</sequence>
<comment type="similarity">
    <text evidence="1 4">Belongs to the 5-formyltetrahydrofolate cyclo-ligase family.</text>
</comment>
<keyword evidence="4" id="KW-0460">Magnesium</keyword>
<reference evidence="5 6" key="1">
    <citation type="submission" date="2017-03" db="EMBL/GenBank/DDBJ databases">
        <authorList>
            <person name="Afonso C.L."/>
            <person name="Miller P.J."/>
            <person name="Scott M.A."/>
            <person name="Spackman E."/>
            <person name="Goraichik I."/>
            <person name="Dimitrov K.M."/>
            <person name="Suarez D.L."/>
            <person name="Swayne D.E."/>
        </authorList>
    </citation>
    <scope>NUCLEOTIDE SEQUENCE [LARGE SCALE GENOMIC DNA]</scope>
    <source>
        <strain evidence="5 6">CECT 7751</strain>
    </source>
</reference>
<dbReference type="NCBIfam" id="TIGR02727">
    <property type="entry name" value="MTHFS_bact"/>
    <property type="match status" value="1"/>
</dbReference>
<dbReference type="EMBL" id="FWFN01000009">
    <property type="protein sequence ID" value="SLN71932.1"/>
    <property type="molecule type" value="Genomic_DNA"/>
</dbReference>
<keyword evidence="4" id="KW-0479">Metal-binding</keyword>
<dbReference type="PANTHER" id="PTHR23407:SF1">
    <property type="entry name" value="5-FORMYLTETRAHYDROFOLATE CYCLO-LIGASE"/>
    <property type="match status" value="1"/>
</dbReference>
<dbReference type="GO" id="GO:0046872">
    <property type="term" value="F:metal ion binding"/>
    <property type="evidence" value="ECO:0007669"/>
    <property type="project" value="UniProtKB-KW"/>
</dbReference>
<keyword evidence="5" id="KW-0436">Ligase</keyword>
<evidence type="ECO:0000313" key="5">
    <source>
        <dbReference type="EMBL" id="SLN71932.1"/>
    </source>
</evidence>
<accession>A0A1X7A917</accession>
<evidence type="ECO:0000256" key="1">
    <source>
        <dbReference type="ARBA" id="ARBA00010638"/>
    </source>
</evidence>
<organism evidence="5 6">
    <name type="scientific">Pseudooceanicola marinus</name>
    <dbReference type="NCBI Taxonomy" id="396013"/>
    <lineage>
        <taxon>Bacteria</taxon>
        <taxon>Pseudomonadati</taxon>
        <taxon>Pseudomonadota</taxon>
        <taxon>Alphaproteobacteria</taxon>
        <taxon>Rhodobacterales</taxon>
        <taxon>Paracoccaceae</taxon>
        <taxon>Pseudooceanicola</taxon>
    </lineage>
</organism>
<keyword evidence="6" id="KW-1185">Reference proteome</keyword>
<dbReference type="GO" id="GO:0035999">
    <property type="term" value="P:tetrahydrofolate interconversion"/>
    <property type="evidence" value="ECO:0007669"/>
    <property type="project" value="TreeGrafter"/>
</dbReference>
<comment type="catalytic activity">
    <reaction evidence="4">
        <text>(6S)-5-formyl-5,6,7,8-tetrahydrofolate + ATP = (6R)-5,10-methenyltetrahydrofolate + ADP + phosphate</text>
        <dbReference type="Rhea" id="RHEA:10488"/>
        <dbReference type="ChEBI" id="CHEBI:30616"/>
        <dbReference type="ChEBI" id="CHEBI:43474"/>
        <dbReference type="ChEBI" id="CHEBI:57455"/>
        <dbReference type="ChEBI" id="CHEBI:57457"/>
        <dbReference type="ChEBI" id="CHEBI:456216"/>
        <dbReference type="EC" id="6.3.3.2"/>
    </reaction>
</comment>
<protein>
    <recommendedName>
        <fullName evidence="4">5-formyltetrahydrofolate cyclo-ligase</fullName>
        <ecNumber evidence="4">6.3.3.2</ecNumber>
    </recommendedName>
</protein>
<keyword evidence="3 4" id="KW-0067">ATP-binding</keyword>
<evidence type="ECO:0000313" key="6">
    <source>
        <dbReference type="Proteomes" id="UP000193963"/>
    </source>
</evidence>
<evidence type="ECO:0000256" key="4">
    <source>
        <dbReference type="RuleBase" id="RU361279"/>
    </source>
</evidence>
<evidence type="ECO:0000256" key="3">
    <source>
        <dbReference type="ARBA" id="ARBA00022840"/>
    </source>
</evidence>
<dbReference type="InterPro" id="IPR024185">
    <property type="entry name" value="FTHF_cligase-like_sf"/>
</dbReference>
<dbReference type="GO" id="GO:0005524">
    <property type="term" value="F:ATP binding"/>
    <property type="evidence" value="ECO:0007669"/>
    <property type="project" value="UniProtKB-KW"/>
</dbReference>
<dbReference type="EC" id="6.3.3.2" evidence="4"/>
<dbReference type="PANTHER" id="PTHR23407">
    <property type="entry name" value="ATPASE INHIBITOR/5-FORMYLTETRAHYDROFOLATE CYCLO-LIGASE"/>
    <property type="match status" value="1"/>
</dbReference>